<evidence type="ECO:0000313" key="1">
    <source>
        <dbReference type="Ensembl" id="ENSPSTP00000015065.1"/>
    </source>
</evidence>
<dbReference type="Ensembl" id="ENSPSTT00000015813.1">
    <property type="protein sequence ID" value="ENSPSTP00000015065.1"/>
    <property type="gene ID" value="ENSPSTG00000010685.1"/>
</dbReference>
<proteinExistence type="predicted"/>
<protein>
    <submittedName>
        <fullName evidence="1">Uncharacterized protein</fullName>
    </submittedName>
</protein>
<keyword evidence="2" id="KW-1185">Reference proteome</keyword>
<dbReference type="AlphaFoldDB" id="A0A8C9FFN8"/>
<name>A0A8C9FFN8_PAVCR</name>
<reference evidence="1" key="2">
    <citation type="submission" date="2025-09" db="UniProtKB">
        <authorList>
            <consortium name="Ensembl"/>
        </authorList>
    </citation>
    <scope>IDENTIFICATION</scope>
</reference>
<dbReference type="PANTHER" id="PTHR31514">
    <property type="entry name" value="MUSCULAR LMNA-INTERACTING PROTEIN MLIP"/>
    <property type="match status" value="1"/>
</dbReference>
<dbReference type="InterPro" id="IPR029331">
    <property type="entry name" value="MLIP"/>
</dbReference>
<evidence type="ECO:0000313" key="2">
    <source>
        <dbReference type="Proteomes" id="UP000694428"/>
    </source>
</evidence>
<reference evidence="1" key="1">
    <citation type="submission" date="2025-08" db="UniProtKB">
        <authorList>
            <consortium name="Ensembl"/>
        </authorList>
    </citation>
    <scope>IDENTIFICATION</scope>
</reference>
<dbReference type="Pfam" id="PF15274">
    <property type="entry name" value="MLIP"/>
    <property type="match status" value="1"/>
</dbReference>
<accession>A0A8C9FFN8</accession>
<dbReference type="PANTHER" id="PTHR31514:SF1">
    <property type="entry name" value="MUSCULAR LMNA-INTERACTING PROTEIN"/>
    <property type="match status" value="1"/>
</dbReference>
<organism evidence="1 2">
    <name type="scientific">Pavo cristatus</name>
    <name type="common">Indian peafowl</name>
    <name type="synonym">Blue peafowl</name>
    <dbReference type="NCBI Taxonomy" id="9049"/>
    <lineage>
        <taxon>Eukaryota</taxon>
        <taxon>Metazoa</taxon>
        <taxon>Chordata</taxon>
        <taxon>Craniata</taxon>
        <taxon>Vertebrata</taxon>
        <taxon>Euteleostomi</taxon>
        <taxon>Archelosauria</taxon>
        <taxon>Archosauria</taxon>
        <taxon>Dinosauria</taxon>
        <taxon>Saurischia</taxon>
        <taxon>Theropoda</taxon>
        <taxon>Coelurosauria</taxon>
        <taxon>Aves</taxon>
        <taxon>Neognathae</taxon>
        <taxon>Galloanserae</taxon>
        <taxon>Galliformes</taxon>
        <taxon>Phasianidae</taxon>
        <taxon>Phasianinae</taxon>
        <taxon>Pavo</taxon>
    </lineage>
</organism>
<dbReference type="Proteomes" id="UP000694428">
    <property type="component" value="Unplaced"/>
</dbReference>
<sequence length="191" mass="21035">MIYHGSCNTDLVIGDLHIISPATPALVQCLLEKSYTGSVKRKNNFSDELSLNSRVQQDCVPAVSPDSTQSLVSYSSKGEMQENDLFKAEFILITDSGDEDEAGTASINAQWPSNGYGPISAQLLATSHVSPGMESRKPPSDGHLPSATLSHSTFERVYMPNAQIFPLTPTGFYRLKVQFFISTLQRKYWLL</sequence>